<dbReference type="EMBL" id="MEYQ01000031">
    <property type="protein sequence ID" value="OGD38780.1"/>
    <property type="molecule type" value="Genomic_DNA"/>
</dbReference>
<evidence type="ECO:0000256" key="1">
    <source>
        <dbReference type="SAM" id="Phobius"/>
    </source>
</evidence>
<accession>A0A1F5C7G1</accession>
<keyword evidence="1" id="KW-1133">Transmembrane helix</keyword>
<evidence type="ECO:0000313" key="4">
    <source>
        <dbReference type="Proteomes" id="UP000177947"/>
    </source>
</evidence>
<sequence>MIKLIKKTLLYLAISCVSVVFLSAVFIGAINAQKIVFGIKIAGINVGGMNPNDARERLERAVDDFLSQKIILKIGEKRHETTFNNLGVKLDAEKSVESVFAVGRKGNFLVNFYEQLGTLLKGRNFDMIVDFDDEKTENYLKNFKSYEKDRRDASVYFDDMAMEFKAQYSNSGNMIDRGKLKRDIKELAGNLNTGERIVPFIAVYPEATDEMADDALVRANDLLIKHPGINLLYNNNFWPVDKKTIGGWIGFELSRDKNFLDVRFAEDKTSEYLTQISQNINQEPVDAVLVQKGGRVEAFTLSRDGRYINVKNSSTEILATLDGLGKSVELEMDKVKAKIDTNEIENLGLTSLLATGSSDFSGSPSNRVHNIKIGAAKFNGIMLAPKEEFSFVKILGEVGPEEGYLPELVIKTNKTVPEYGGGICQVSTTAFRAAILTGLEIRERYPHSFPVKYYSPQGFDAAIYPPSPDLKFVNDTPSNLLIQTKIKGAKLYFEFYGTDDGRKVVLTGPEEYDKNPDGSMKAKLTRDIFDKDNNLIRTTVFRSNYKSPDLYPVVRNPLE</sequence>
<organism evidence="3 4">
    <name type="scientific">Candidatus Azambacteria bacterium RIFCSPLOWO2_01_FULL_37_9</name>
    <dbReference type="NCBI Taxonomy" id="1797297"/>
    <lineage>
        <taxon>Bacteria</taxon>
        <taxon>Candidatus Azamiibacteriota</taxon>
    </lineage>
</organism>
<gene>
    <name evidence="3" type="ORF">A2907_01420</name>
</gene>
<feature type="domain" description="YoaR-like putative peptidoglycan binding" evidence="2">
    <location>
        <begin position="82"/>
        <end position="186"/>
    </location>
</feature>
<dbReference type="Proteomes" id="UP000177947">
    <property type="component" value="Unassembled WGS sequence"/>
</dbReference>
<proteinExistence type="predicted"/>
<evidence type="ECO:0000313" key="3">
    <source>
        <dbReference type="EMBL" id="OGD38780.1"/>
    </source>
</evidence>
<dbReference type="AlphaFoldDB" id="A0A1F5C7G1"/>
<dbReference type="PANTHER" id="PTHR35788">
    <property type="entry name" value="EXPORTED PROTEIN-RELATED"/>
    <property type="match status" value="1"/>
</dbReference>
<feature type="transmembrane region" description="Helical" evidence="1">
    <location>
        <begin position="9"/>
        <end position="30"/>
    </location>
</feature>
<dbReference type="PANTHER" id="PTHR35788:SF1">
    <property type="entry name" value="EXPORTED PROTEIN"/>
    <property type="match status" value="1"/>
</dbReference>
<evidence type="ECO:0000259" key="2">
    <source>
        <dbReference type="Pfam" id="PF12229"/>
    </source>
</evidence>
<reference evidence="3 4" key="1">
    <citation type="journal article" date="2016" name="Nat. Commun.">
        <title>Thousands of microbial genomes shed light on interconnected biogeochemical processes in an aquifer system.</title>
        <authorList>
            <person name="Anantharaman K."/>
            <person name="Brown C.T."/>
            <person name="Hug L.A."/>
            <person name="Sharon I."/>
            <person name="Castelle C.J."/>
            <person name="Probst A.J."/>
            <person name="Thomas B.C."/>
            <person name="Singh A."/>
            <person name="Wilkins M.J."/>
            <person name="Karaoz U."/>
            <person name="Brodie E.L."/>
            <person name="Williams K.H."/>
            <person name="Hubbard S.S."/>
            <person name="Banfield J.F."/>
        </authorList>
    </citation>
    <scope>NUCLEOTIDE SEQUENCE [LARGE SCALE GENOMIC DNA]</scope>
</reference>
<dbReference type="InterPro" id="IPR052913">
    <property type="entry name" value="Glycopeptide_resist_protein"/>
</dbReference>
<feature type="domain" description="YoaR-like putative peptidoglycan binding" evidence="2">
    <location>
        <begin position="257"/>
        <end position="324"/>
    </location>
</feature>
<name>A0A1F5C7G1_9BACT</name>
<keyword evidence="1" id="KW-0472">Membrane</keyword>
<dbReference type="InterPro" id="IPR007391">
    <property type="entry name" value="Vancomycin_resist_VanW"/>
</dbReference>
<dbReference type="Pfam" id="PF12229">
    <property type="entry name" value="PG_binding_4"/>
    <property type="match status" value="2"/>
</dbReference>
<comment type="caution">
    <text evidence="3">The sequence shown here is derived from an EMBL/GenBank/DDBJ whole genome shotgun (WGS) entry which is preliminary data.</text>
</comment>
<protein>
    <recommendedName>
        <fullName evidence="2">YoaR-like putative peptidoglycan binding domain-containing protein</fullName>
    </recommendedName>
</protein>
<dbReference type="InterPro" id="IPR022029">
    <property type="entry name" value="YoaR-like_PG-bd"/>
</dbReference>
<keyword evidence="1" id="KW-0812">Transmembrane</keyword>
<dbReference type="Pfam" id="PF04294">
    <property type="entry name" value="VanW"/>
    <property type="match status" value="1"/>
</dbReference>